<dbReference type="InterPro" id="IPR034964">
    <property type="entry name" value="LS"/>
</dbReference>
<sequence>MVIRGGTPHFDYVCQSVTEGLTRVALDSGVPVGFGVLTCDTVEQARDRAGLPSSTEDKGREATFAVLETANVLRELRHS</sequence>
<keyword evidence="4" id="KW-0686">Riboflavin biosynthesis</keyword>
<dbReference type="InterPro" id="IPR002180">
    <property type="entry name" value="LS/RS"/>
</dbReference>
<dbReference type="PANTHER" id="PTHR21058">
    <property type="entry name" value="6,7-DIMETHYL-8-RIBITYLLUMAZINE SYNTHASE DMRL SYNTHASE LUMAZINE SYNTHASE"/>
    <property type="match status" value="1"/>
</dbReference>
<dbReference type="AlphaFoldDB" id="A0A1C3P9E6"/>
<evidence type="ECO:0000256" key="5">
    <source>
        <dbReference type="ARBA" id="ARBA00022679"/>
    </source>
</evidence>
<dbReference type="GO" id="GO:0009231">
    <property type="term" value="P:riboflavin biosynthetic process"/>
    <property type="evidence" value="ECO:0007669"/>
    <property type="project" value="UniProtKB-UniPathway"/>
</dbReference>
<evidence type="ECO:0000256" key="4">
    <source>
        <dbReference type="ARBA" id="ARBA00022619"/>
    </source>
</evidence>
<accession>A0A1C3P9E6</accession>
<dbReference type="EMBL" id="FLUV01002066">
    <property type="protein sequence ID" value="SBW26419.1"/>
    <property type="molecule type" value="Genomic_DNA"/>
</dbReference>
<comment type="catalytic activity">
    <reaction evidence="6">
        <text>(2S)-2-hydroxy-3-oxobutyl phosphate + 5-amino-6-(D-ribitylamino)uracil = 6,7-dimethyl-8-(1-D-ribityl)lumazine + phosphate + 2 H2O + H(+)</text>
        <dbReference type="Rhea" id="RHEA:26152"/>
        <dbReference type="ChEBI" id="CHEBI:15377"/>
        <dbReference type="ChEBI" id="CHEBI:15378"/>
        <dbReference type="ChEBI" id="CHEBI:15934"/>
        <dbReference type="ChEBI" id="CHEBI:43474"/>
        <dbReference type="ChEBI" id="CHEBI:58201"/>
        <dbReference type="ChEBI" id="CHEBI:58830"/>
        <dbReference type="EC" id="2.5.1.78"/>
    </reaction>
</comment>
<evidence type="ECO:0000256" key="3">
    <source>
        <dbReference type="ARBA" id="ARBA00012664"/>
    </source>
</evidence>
<dbReference type="GO" id="GO:0005829">
    <property type="term" value="C:cytosol"/>
    <property type="evidence" value="ECO:0007669"/>
    <property type="project" value="TreeGrafter"/>
</dbReference>
<name>A0A1C3P9E6_9ACTN</name>
<evidence type="ECO:0000313" key="7">
    <source>
        <dbReference type="EMBL" id="SBW26419.1"/>
    </source>
</evidence>
<organism evidence="7 8">
    <name type="scientific">Candidatus Protofrankia californiensis</name>
    <dbReference type="NCBI Taxonomy" id="1839754"/>
    <lineage>
        <taxon>Bacteria</taxon>
        <taxon>Bacillati</taxon>
        <taxon>Actinomycetota</taxon>
        <taxon>Actinomycetes</taxon>
        <taxon>Frankiales</taxon>
        <taxon>Frankiaceae</taxon>
        <taxon>Protofrankia</taxon>
    </lineage>
</organism>
<comment type="similarity">
    <text evidence="2">Belongs to the DMRL synthase family.</text>
</comment>
<dbReference type="GO" id="GO:0000906">
    <property type="term" value="F:6,7-dimethyl-8-ribityllumazine synthase activity"/>
    <property type="evidence" value="ECO:0007669"/>
    <property type="project" value="UniProtKB-EC"/>
</dbReference>
<dbReference type="EC" id="2.5.1.78" evidence="3"/>
<evidence type="ECO:0000256" key="6">
    <source>
        <dbReference type="ARBA" id="ARBA00048785"/>
    </source>
</evidence>
<protein>
    <recommendedName>
        <fullName evidence="3">6,7-dimethyl-8-ribityllumazine synthase</fullName>
        <ecNumber evidence="3">2.5.1.78</ecNumber>
    </recommendedName>
</protein>
<dbReference type="Proteomes" id="UP000199013">
    <property type="component" value="Unassembled WGS sequence"/>
</dbReference>
<gene>
    <name evidence="7" type="ORF">FDG2_4906</name>
</gene>
<evidence type="ECO:0000256" key="1">
    <source>
        <dbReference type="ARBA" id="ARBA00004917"/>
    </source>
</evidence>
<dbReference type="InterPro" id="IPR036467">
    <property type="entry name" value="LS/RS_sf"/>
</dbReference>
<dbReference type="GO" id="GO:0009349">
    <property type="term" value="C:riboflavin synthase complex"/>
    <property type="evidence" value="ECO:0007669"/>
    <property type="project" value="InterPro"/>
</dbReference>
<dbReference type="SUPFAM" id="SSF52121">
    <property type="entry name" value="Lumazine synthase"/>
    <property type="match status" value="1"/>
</dbReference>
<comment type="pathway">
    <text evidence="1">Cofactor biosynthesis; riboflavin biosynthesis; riboflavin from 2-hydroxy-3-oxobutyl phosphate and 5-amino-6-(D-ribitylamino)uracil: step 1/2.</text>
</comment>
<dbReference type="PANTHER" id="PTHR21058:SF0">
    <property type="entry name" value="6,7-DIMETHYL-8-RIBITYLLUMAZINE SYNTHASE"/>
    <property type="match status" value="1"/>
</dbReference>
<proteinExistence type="inferred from homology"/>
<dbReference type="UniPathway" id="UPA00275">
    <property type="reaction ID" value="UER00404"/>
</dbReference>
<dbReference type="Gene3D" id="3.40.50.960">
    <property type="entry name" value="Lumazine/riboflavin synthase"/>
    <property type="match status" value="1"/>
</dbReference>
<evidence type="ECO:0000313" key="8">
    <source>
        <dbReference type="Proteomes" id="UP000199013"/>
    </source>
</evidence>
<evidence type="ECO:0000256" key="2">
    <source>
        <dbReference type="ARBA" id="ARBA00007424"/>
    </source>
</evidence>
<reference evidence="8" key="1">
    <citation type="submission" date="2016-02" db="EMBL/GenBank/DDBJ databases">
        <authorList>
            <person name="Wibberg D."/>
        </authorList>
    </citation>
    <scope>NUCLEOTIDE SEQUENCE [LARGE SCALE GENOMIC DNA]</scope>
</reference>
<keyword evidence="5" id="KW-0808">Transferase</keyword>
<dbReference type="Pfam" id="PF00885">
    <property type="entry name" value="DMRL_synthase"/>
    <property type="match status" value="1"/>
</dbReference>
<keyword evidence="8" id="KW-1185">Reference proteome</keyword>